<dbReference type="EMBL" id="PGGS01000168">
    <property type="protein sequence ID" value="PNH07654.1"/>
    <property type="molecule type" value="Genomic_DNA"/>
</dbReference>
<organism evidence="1 2">
    <name type="scientific">Tetrabaena socialis</name>
    <dbReference type="NCBI Taxonomy" id="47790"/>
    <lineage>
        <taxon>Eukaryota</taxon>
        <taxon>Viridiplantae</taxon>
        <taxon>Chlorophyta</taxon>
        <taxon>core chlorophytes</taxon>
        <taxon>Chlorophyceae</taxon>
        <taxon>CS clade</taxon>
        <taxon>Chlamydomonadales</taxon>
        <taxon>Tetrabaenaceae</taxon>
        <taxon>Tetrabaena</taxon>
    </lineage>
</organism>
<name>A0A2J8A555_9CHLO</name>
<gene>
    <name evidence="1" type="ORF">TSOC_005842</name>
</gene>
<sequence>MAAGAVESTGGALGRLASVATQLGVQQATAPLEELSRGVVGMSSMFGGQVGGPVTDSMQSLADEVAAWMGSGAVAMYGTRALPAGPLYANGNANNGFNGNGNGYRPSTTSLM</sequence>
<comment type="caution">
    <text evidence="1">The sequence shown here is derived from an EMBL/GenBank/DDBJ whole genome shotgun (WGS) entry which is preliminary data.</text>
</comment>
<keyword evidence="2" id="KW-1185">Reference proteome</keyword>
<reference evidence="1 2" key="1">
    <citation type="journal article" date="2017" name="Mol. Biol. Evol.">
        <title>The 4-celled Tetrabaena socialis nuclear genome reveals the essential components for genetic control of cell number at the origin of multicellularity in the volvocine lineage.</title>
        <authorList>
            <person name="Featherston J."/>
            <person name="Arakaki Y."/>
            <person name="Hanschen E.R."/>
            <person name="Ferris P.J."/>
            <person name="Michod R.E."/>
            <person name="Olson B.J.S.C."/>
            <person name="Nozaki H."/>
            <person name="Durand P.M."/>
        </authorList>
    </citation>
    <scope>NUCLEOTIDE SEQUENCE [LARGE SCALE GENOMIC DNA]</scope>
    <source>
        <strain evidence="1 2">NIES-571</strain>
    </source>
</reference>
<dbReference type="AlphaFoldDB" id="A0A2J8A555"/>
<accession>A0A2J8A555</accession>
<proteinExistence type="predicted"/>
<evidence type="ECO:0000313" key="1">
    <source>
        <dbReference type="EMBL" id="PNH07654.1"/>
    </source>
</evidence>
<evidence type="ECO:0000313" key="2">
    <source>
        <dbReference type="Proteomes" id="UP000236333"/>
    </source>
</evidence>
<dbReference type="OrthoDB" id="4892at2759"/>
<protein>
    <submittedName>
        <fullName evidence="1">Uncharacterized protein</fullName>
    </submittedName>
</protein>
<dbReference type="Proteomes" id="UP000236333">
    <property type="component" value="Unassembled WGS sequence"/>
</dbReference>